<protein>
    <recommendedName>
        <fullName evidence="1">Leucine-rich repeat domain-containing protein</fullName>
    </recommendedName>
</protein>
<gene>
    <name evidence="2" type="ORF">BJX63DRAFT_432255</name>
</gene>
<accession>A0ABR4HC16</accession>
<evidence type="ECO:0000313" key="3">
    <source>
        <dbReference type="Proteomes" id="UP001610334"/>
    </source>
</evidence>
<proteinExistence type="predicted"/>
<dbReference type="Proteomes" id="UP001610334">
    <property type="component" value="Unassembled WGS sequence"/>
</dbReference>
<feature type="domain" description="Leucine-rich repeat" evidence="1">
    <location>
        <begin position="98"/>
        <end position="183"/>
    </location>
</feature>
<name>A0ABR4HC16_9EURO</name>
<comment type="caution">
    <text evidence="2">The sequence shown here is derived from an EMBL/GenBank/DDBJ whole genome shotgun (WGS) entry which is preliminary data.</text>
</comment>
<dbReference type="InterPro" id="IPR056867">
    <property type="entry name" value="LRR_15"/>
</dbReference>
<sequence length="504" mass="57862">MLDYKGLDGIKERKFQDCAIDELAESKLLDLCDRIPMEPDRKSLWTGALRGRPRNWDAIIACLLILMPSLTELEIPITLSCEHVSYLLTTHAGGANGCVLPNLTALTIECRPDNGYPIDFLLPLLSIPSLSHFFGTSWVRPLLPLKTPKSSSNITHLNLQKCLFEDGNLGRILTYCPSLQSLEFSRVWNPWRSSGLRSSSINADLRPIRGTLRTLSLLHDECSFLDEVEKEINPLNFADFPVLTSLYTSTEYLVRDPWRRNIHTEYDREAAVTNAQLPLHKRLPSSLEVLWLSQPKRRPTMVRCVLRELRRLLTYKAQFLRLRELGFEAWFVDDDEESMYDARTLRSETDQAEIELSLLNLGEEGLENKEGKTAGVGEEDELVESSHPDLTYASKILTFHELHGTLESALEFSFELHESGYFGEYYLAEPNRDESIRLFDNTERFDEGEQVHHLNPAILSLVEVEIFPESIERQTYYKEKLGSIPDLFQLDYRNRGGSIEHRIQ</sequence>
<keyword evidence="3" id="KW-1185">Reference proteome</keyword>
<reference evidence="2 3" key="1">
    <citation type="submission" date="2024-07" db="EMBL/GenBank/DDBJ databases">
        <title>Section-level genome sequencing and comparative genomics of Aspergillus sections Usti and Cavernicolus.</title>
        <authorList>
            <consortium name="Lawrence Berkeley National Laboratory"/>
            <person name="Nybo J.L."/>
            <person name="Vesth T.C."/>
            <person name="Theobald S."/>
            <person name="Frisvad J.C."/>
            <person name="Larsen T.O."/>
            <person name="Kjaerboelling I."/>
            <person name="Rothschild-Mancinelli K."/>
            <person name="Lyhne E.K."/>
            <person name="Kogle M.E."/>
            <person name="Barry K."/>
            <person name="Clum A."/>
            <person name="Na H."/>
            <person name="Ledsgaard L."/>
            <person name="Lin J."/>
            <person name="Lipzen A."/>
            <person name="Kuo A."/>
            <person name="Riley R."/>
            <person name="Mondo S."/>
            <person name="Labutti K."/>
            <person name="Haridas S."/>
            <person name="Pangalinan J."/>
            <person name="Salamov A.A."/>
            <person name="Simmons B.A."/>
            <person name="Magnuson J.K."/>
            <person name="Chen J."/>
            <person name="Drula E."/>
            <person name="Henrissat B."/>
            <person name="Wiebenga A."/>
            <person name="Lubbers R.J."/>
            <person name="Gomes A.C."/>
            <person name="Makela M.R."/>
            <person name="Stajich J."/>
            <person name="Grigoriev I.V."/>
            <person name="Mortensen U.H."/>
            <person name="De Vries R.P."/>
            <person name="Baker S.E."/>
            <person name="Andersen M.R."/>
        </authorList>
    </citation>
    <scope>NUCLEOTIDE SEQUENCE [LARGE SCALE GENOMIC DNA]</scope>
    <source>
        <strain evidence="2 3">CBS 588.65</strain>
    </source>
</reference>
<dbReference type="InterPro" id="IPR032675">
    <property type="entry name" value="LRR_dom_sf"/>
</dbReference>
<organism evidence="2 3">
    <name type="scientific">Aspergillus granulosus</name>
    <dbReference type="NCBI Taxonomy" id="176169"/>
    <lineage>
        <taxon>Eukaryota</taxon>
        <taxon>Fungi</taxon>
        <taxon>Dikarya</taxon>
        <taxon>Ascomycota</taxon>
        <taxon>Pezizomycotina</taxon>
        <taxon>Eurotiomycetes</taxon>
        <taxon>Eurotiomycetidae</taxon>
        <taxon>Eurotiales</taxon>
        <taxon>Aspergillaceae</taxon>
        <taxon>Aspergillus</taxon>
        <taxon>Aspergillus subgen. Nidulantes</taxon>
    </lineage>
</organism>
<dbReference type="Pfam" id="PF24969">
    <property type="entry name" value="LRR_15"/>
    <property type="match status" value="1"/>
</dbReference>
<dbReference type="Gene3D" id="3.80.10.10">
    <property type="entry name" value="Ribonuclease Inhibitor"/>
    <property type="match status" value="1"/>
</dbReference>
<evidence type="ECO:0000313" key="2">
    <source>
        <dbReference type="EMBL" id="KAL2812966.1"/>
    </source>
</evidence>
<dbReference type="EMBL" id="JBFXLT010000043">
    <property type="protein sequence ID" value="KAL2812966.1"/>
    <property type="molecule type" value="Genomic_DNA"/>
</dbReference>
<evidence type="ECO:0000259" key="1">
    <source>
        <dbReference type="Pfam" id="PF24969"/>
    </source>
</evidence>